<comment type="caution">
    <text evidence="1">The sequence shown here is derived from an EMBL/GenBank/DDBJ whole genome shotgun (WGS) entry which is preliminary data.</text>
</comment>
<evidence type="ECO:0000313" key="1">
    <source>
        <dbReference type="EMBL" id="KAE9596087.1"/>
    </source>
</evidence>
<dbReference type="AlphaFoldDB" id="A0A6A4PAQ3"/>
<dbReference type="Proteomes" id="UP000447434">
    <property type="component" value="Chromosome 17"/>
</dbReference>
<sequence length="51" mass="5872">MKTLRTVACKFHPSHFLYHYHSSSFGGAMINFKLEEYAIQGKVQETMISCC</sequence>
<evidence type="ECO:0000313" key="2">
    <source>
        <dbReference type="Proteomes" id="UP000447434"/>
    </source>
</evidence>
<keyword evidence="2" id="KW-1185">Reference proteome</keyword>
<dbReference type="EMBL" id="WOCE01000017">
    <property type="protein sequence ID" value="KAE9596087.1"/>
    <property type="molecule type" value="Genomic_DNA"/>
</dbReference>
<name>A0A6A4PAQ3_LUPAL</name>
<protein>
    <submittedName>
        <fullName evidence="1">Uncharacterized protein</fullName>
    </submittedName>
</protein>
<reference evidence="2" key="1">
    <citation type="journal article" date="2020" name="Nat. Commun.">
        <title>Genome sequence of the cluster root forming white lupin.</title>
        <authorList>
            <person name="Hufnagel B."/>
            <person name="Marques A."/>
            <person name="Soriano A."/>
            <person name="Marques L."/>
            <person name="Divol F."/>
            <person name="Doumas P."/>
            <person name="Sallet E."/>
            <person name="Mancinotti D."/>
            <person name="Carrere S."/>
            <person name="Marande W."/>
            <person name="Arribat S."/>
            <person name="Keller J."/>
            <person name="Huneau C."/>
            <person name="Blein T."/>
            <person name="Aime D."/>
            <person name="Laguerre M."/>
            <person name="Taylor J."/>
            <person name="Schubert V."/>
            <person name="Nelson M."/>
            <person name="Geu-Flores F."/>
            <person name="Crespi M."/>
            <person name="Gallardo-Guerrero K."/>
            <person name="Delaux P.-M."/>
            <person name="Salse J."/>
            <person name="Berges H."/>
            <person name="Guyot R."/>
            <person name="Gouzy J."/>
            <person name="Peret B."/>
        </authorList>
    </citation>
    <scope>NUCLEOTIDE SEQUENCE [LARGE SCALE GENOMIC DNA]</scope>
    <source>
        <strain evidence="2">cv. Amiga</strain>
    </source>
</reference>
<proteinExistence type="predicted"/>
<gene>
    <name evidence="1" type="ORF">Lalb_Chr17g0345581</name>
</gene>
<accession>A0A6A4PAQ3</accession>
<organism evidence="1 2">
    <name type="scientific">Lupinus albus</name>
    <name type="common">White lupine</name>
    <name type="synonym">Lupinus termis</name>
    <dbReference type="NCBI Taxonomy" id="3870"/>
    <lineage>
        <taxon>Eukaryota</taxon>
        <taxon>Viridiplantae</taxon>
        <taxon>Streptophyta</taxon>
        <taxon>Embryophyta</taxon>
        <taxon>Tracheophyta</taxon>
        <taxon>Spermatophyta</taxon>
        <taxon>Magnoliopsida</taxon>
        <taxon>eudicotyledons</taxon>
        <taxon>Gunneridae</taxon>
        <taxon>Pentapetalae</taxon>
        <taxon>rosids</taxon>
        <taxon>fabids</taxon>
        <taxon>Fabales</taxon>
        <taxon>Fabaceae</taxon>
        <taxon>Papilionoideae</taxon>
        <taxon>50 kb inversion clade</taxon>
        <taxon>genistoids sensu lato</taxon>
        <taxon>core genistoids</taxon>
        <taxon>Genisteae</taxon>
        <taxon>Lupinus</taxon>
    </lineage>
</organism>